<dbReference type="NCBIfam" id="NF038032">
    <property type="entry name" value="CehA_McbA_metalo"/>
    <property type="match status" value="1"/>
</dbReference>
<evidence type="ECO:0000313" key="2">
    <source>
        <dbReference type="EMBL" id="TQD27584.1"/>
    </source>
</evidence>
<accession>A0A7Z8KQ65</accession>
<dbReference type="EMBL" id="VIAQ01000008">
    <property type="protein sequence ID" value="TQD27584.1"/>
    <property type="molecule type" value="Genomic_DNA"/>
</dbReference>
<proteinExistence type="predicted"/>
<dbReference type="InterPro" id="IPR003141">
    <property type="entry name" value="Pol/His_phosphatase_N"/>
</dbReference>
<feature type="domain" description="Polymerase/histidinol phosphatase N-terminal" evidence="1">
    <location>
        <begin position="3"/>
        <end position="71"/>
    </location>
</feature>
<dbReference type="PANTHER" id="PTHR42924:SF3">
    <property type="entry name" value="POLYMERASE_HISTIDINOL PHOSPHATASE N-TERMINAL DOMAIN-CONTAINING PROTEIN"/>
    <property type="match status" value="1"/>
</dbReference>
<dbReference type="AlphaFoldDB" id="A0A7Z8KQ65"/>
<organism evidence="2 3">
    <name type="scientific">Methanolobus vulcani</name>
    <dbReference type="NCBI Taxonomy" id="38026"/>
    <lineage>
        <taxon>Archaea</taxon>
        <taxon>Methanobacteriati</taxon>
        <taxon>Methanobacteriota</taxon>
        <taxon>Stenosarchaea group</taxon>
        <taxon>Methanomicrobia</taxon>
        <taxon>Methanosarcinales</taxon>
        <taxon>Methanosarcinaceae</taxon>
        <taxon>Methanolobus</taxon>
    </lineage>
</organism>
<sequence>MKFDLHVHSCYSKDSNASLDEILKHAAENGLDGFAICDHDRIEGGFACAKRAEEIDSKLIVIPGVEVSSSKGHILVLGVHEPIESGLSPEETIKKARQQGAVVIIPHPFKLTSHGIGYIEGLDADAIEVLNSRCVTDGPNNKARKAAEELEFPMVGGSDAHEAEMVGRSYTEINTDATTAKEVLDAIRAGRTKSGGRKTPVSFVVKQMFIGHINKLGRRLGMR</sequence>
<dbReference type="GO" id="GO:0035312">
    <property type="term" value="F:5'-3' DNA exonuclease activity"/>
    <property type="evidence" value="ECO:0007669"/>
    <property type="project" value="TreeGrafter"/>
</dbReference>
<dbReference type="Proteomes" id="UP000319335">
    <property type="component" value="Unassembled WGS sequence"/>
</dbReference>
<dbReference type="CDD" id="cd07432">
    <property type="entry name" value="PHP_HisPPase"/>
    <property type="match status" value="1"/>
</dbReference>
<dbReference type="PANTHER" id="PTHR42924">
    <property type="entry name" value="EXONUCLEASE"/>
    <property type="match status" value="1"/>
</dbReference>
<reference evidence="2 3" key="1">
    <citation type="submission" date="2019-06" db="EMBL/GenBank/DDBJ databases">
        <title>Draft genome sequence of Methanolobus vulcani B1d.</title>
        <authorList>
            <person name="Creighbaum A.J."/>
            <person name="Ticak T."/>
            <person name="Hariraju D."/>
            <person name="Arivett B.A."/>
            <person name="Ferguson D.J.Jr."/>
        </authorList>
    </citation>
    <scope>NUCLEOTIDE SEQUENCE [LARGE SCALE GENOMIC DNA]</scope>
    <source>
        <strain evidence="2 3">B1d</strain>
    </source>
</reference>
<dbReference type="SUPFAM" id="SSF89550">
    <property type="entry name" value="PHP domain-like"/>
    <property type="match status" value="1"/>
</dbReference>
<dbReference type="Pfam" id="PF13263">
    <property type="entry name" value="PHP_C"/>
    <property type="match status" value="1"/>
</dbReference>
<comment type="caution">
    <text evidence="2">The sequence shown here is derived from an EMBL/GenBank/DDBJ whole genome shotgun (WGS) entry which is preliminary data.</text>
</comment>
<dbReference type="InterPro" id="IPR004013">
    <property type="entry name" value="PHP_dom"/>
</dbReference>
<dbReference type="SMART" id="SM00481">
    <property type="entry name" value="POLIIIAc"/>
    <property type="match status" value="1"/>
</dbReference>
<evidence type="ECO:0000259" key="1">
    <source>
        <dbReference type="SMART" id="SM00481"/>
    </source>
</evidence>
<dbReference type="GO" id="GO:0004534">
    <property type="term" value="F:5'-3' RNA exonuclease activity"/>
    <property type="evidence" value="ECO:0007669"/>
    <property type="project" value="TreeGrafter"/>
</dbReference>
<gene>
    <name evidence="2" type="ORF">FKV42_02670</name>
</gene>
<dbReference type="FunFam" id="3.20.20.140:FF:000101">
    <property type="entry name" value="PHP domain-containing protein"/>
    <property type="match status" value="1"/>
</dbReference>
<dbReference type="Gene3D" id="3.20.20.140">
    <property type="entry name" value="Metal-dependent hydrolases"/>
    <property type="match status" value="1"/>
</dbReference>
<dbReference type="InterPro" id="IPR052018">
    <property type="entry name" value="PHP_domain"/>
</dbReference>
<dbReference type="InterPro" id="IPR016195">
    <property type="entry name" value="Pol/histidinol_Pase-like"/>
</dbReference>
<name>A0A7Z8KQ65_9EURY</name>
<protein>
    <submittedName>
        <fullName evidence="2">PHP domain-containing protein</fullName>
    </submittedName>
</protein>
<evidence type="ECO:0000313" key="3">
    <source>
        <dbReference type="Proteomes" id="UP000319335"/>
    </source>
</evidence>
<keyword evidence="3" id="KW-1185">Reference proteome</keyword>
<dbReference type="OrthoDB" id="50465at2157"/>
<dbReference type="Pfam" id="PF02811">
    <property type="entry name" value="PHP"/>
    <property type="match status" value="1"/>
</dbReference>
<dbReference type="RefSeq" id="WP_154808713.1">
    <property type="nucleotide sequence ID" value="NZ_VIAQ01000008.1"/>
</dbReference>